<feature type="region of interest" description="Disordered" evidence="1">
    <location>
        <begin position="103"/>
        <end position="294"/>
    </location>
</feature>
<name>A0A0D2ASI1_9EURO</name>
<feature type="compositionally biased region" description="Polar residues" evidence="1">
    <location>
        <begin position="166"/>
        <end position="185"/>
    </location>
</feature>
<proteinExistence type="predicted"/>
<feature type="region of interest" description="Disordered" evidence="1">
    <location>
        <begin position="323"/>
        <end position="367"/>
    </location>
</feature>
<feature type="compositionally biased region" description="Polar residues" evidence="1">
    <location>
        <begin position="211"/>
        <end position="260"/>
    </location>
</feature>
<feature type="region of interest" description="Disordered" evidence="1">
    <location>
        <begin position="1"/>
        <end position="66"/>
    </location>
</feature>
<feature type="compositionally biased region" description="Polar residues" evidence="1">
    <location>
        <begin position="354"/>
        <end position="367"/>
    </location>
</feature>
<feature type="compositionally biased region" description="Low complexity" evidence="1">
    <location>
        <begin position="186"/>
        <end position="203"/>
    </location>
</feature>
<evidence type="ECO:0000256" key="1">
    <source>
        <dbReference type="SAM" id="MobiDB-lite"/>
    </source>
</evidence>
<dbReference type="EMBL" id="KN847043">
    <property type="protein sequence ID" value="KIW28077.1"/>
    <property type="molecule type" value="Genomic_DNA"/>
</dbReference>
<keyword evidence="3" id="KW-1185">Reference proteome</keyword>
<dbReference type="AlphaFoldDB" id="A0A0D2ASI1"/>
<feature type="compositionally biased region" description="Basic and acidic residues" evidence="1">
    <location>
        <begin position="135"/>
        <end position="150"/>
    </location>
</feature>
<dbReference type="HOGENOM" id="CLU_027656_0_0_1"/>
<organism evidence="2 3">
    <name type="scientific">Cladophialophora immunda</name>
    <dbReference type="NCBI Taxonomy" id="569365"/>
    <lineage>
        <taxon>Eukaryota</taxon>
        <taxon>Fungi</taxon>
        <taxon>Dikarya</taxon>
        <taxon>Ascomycota</taxon>
        <taxon>Pezizomycotina</taxon>
        <taxon>Eurotiomycetes</taxon>
        <taxon>Chaetothyriomycetidae</taxon>
        <taxon>Chaetothyriales</taxon>
        <taxon>Herpotrichiellaceae</taxon>
        <taxon>Cladophialophora</taxon>
    </lineage>
</organism>
<dbReference type="VEuPathDB" id="FungiDB:PV07_07760"/>
<feature type="compositionally biased region" description="Basic and acidic residues" evidence="1">
    <location>
        <begin position="33"/>
        <end position="66"/>
    </location>
</feature>
<feature type="region of interest" description="Disordered" evidence="1">
    <location>
        <begin position="412"/>
        <end position="466"/>
    </location>
</feature>
<gene>
    <name evidence="2" type="ORF">PV07_07760</name>
</gene>
<dbReference type="GeneID" id="27346954"/>
<dbReference type="RefSeq" id="XP_016248293.1">
    <property type="nucleotide sequence ID" value="XM_016394874.1"/>
</dbReference>
<dbReference type="OrthoDB" id="4160688at2759"/>
<accession>A0A0D2ASI1</accession>
<protein>
    <submittedName>
        <fullName evidence="2">Uncharacterized protein</fullName>
    </submittedName>
</protein>
<evidence type="ECO:0000313" key="3">
    <source>
        <dbReference type="Proteomes" id="UP000054466"/>
    </source>
</evidence>
<reference evidence="2 3" key="1">
    <citation type="submission" date="2015-01" db="EMBL/GenBank/DDBJ databases">
        <title>The Genome Sequence of Cladophialophora immunda CBS83496.</title>
        <authorList>
            <consortium name="The Broad Institute Genomics Platform"/>
            <person name="Cuomo C."/>
            <person name="de Hoog S."/>
            <person name="Gorbushina A."/>
            <person name="Stielow B."/>
            <person name="Teixiera M."/>
            <person name="Abouelleil A."/>
            <person name="Chapman S.B."/>
            <person name="Priest M."/>
            <person name="Young S.K."/>
            <person name="Wortman J."/>
            <person name="Nusbaum C."/>
            <person name="Birren B."/>
        </authorList>
    </citation>
    <scope>NUCLEOTIDE SEQUENCE [LARGE SCALE GENOMIC DNA]</scope>
    <source>
        <strain evidence="2 3">CBS 83496</strain>
    </source>
</reference>
<sequence length="491" mass="54751">MPRPVKPPMTLKEAKRAHKKEGGFRYTASQMARADRLDAREEKRKKELEKERQRTENKRKREEKLERERVVRQKMLDEGRISVEETWGKVTASQPRLNKFFGQKPALLSSKRMTGIQSIAEEEGMQAAEPATEGQEEKTFRHELHDHSPEDVAEVAPVQDPPKSASLPSVPSSNMKLSQKGRNNHSTVPTSPKPTSSAPCASPKLRELRPSQINSRRLVTSQSLHEIKTESPQSPAGKSRPISSFPSTVSSRNEVSQGSPTEILLPKNELGSTCRESSKQNQGDDSDQGRRCTSSRCLDEDFTDGIDDETFLMLCATQRSLPDDLSTRENSPTTATLCMTPARYSPRHKASPVSARTSPISKSSVPLSKGLSESFNSVFNEIEDEDFIALAQEVEAEMAMSKQTPPILSAAKKTAPMAPPPLLPSKPRKETYKRQSPGAKIKIQKPESPRLQPKGKRRLPWDLPRDDFMDLGPSTQALTLELLEQAEANMR</sequence>
<dbReference type="Proteomes" id="UP000054466">
    <property type="component" value="Unassembled WGS sequence"/>
</dbReference>
<evidence type="ECO:0000313" key="2">
    <source>
        <dbReference type="EMBL" id="KIW28077.1"/>
    </source>
</evidence>
<feature type="compositionally biased region" description="Polar residues" evidence="1">
    <location>
        <begin position="270"/>
        <end position="283"/>
    </location>
</feature>
<feature type="compositionally biased region" description="Polar residues" evidence="1">
    <location>
        <begin position="328"/>
        <end position="337"/>
    </location>
</feature>
<dbReference type="STRING" id="569365.A0A0D2ASI1"/>